<organism evidence="1 2">
    <name type="scientific">Rhododendron molle</name>
    <name type="common">Chinese azalea</name>
    <name type="synonym">Azalea mollis</name>
    <dbReference type="NCBI Taxonomy" id="49168"/>
    <lineage>
        <taxon>Eukaryota</taxon>
        <taxon>Viridiplantae</taxon>
        <taxon>Streptophyta</taxon>
        <taxon>Embryophyta</taxon>
        <taxon>Tracheophyta</taxon>
        <taxon>Spermatophyta</taxon>
        <taxon>Magnoliopsida</taxon>
        <taxon>eudicotyledons</taxon>
        <taxon>Gunneridae</taxon>
        <taxon>Pentapetalae</taxon>
        <taxon>asterids</taxon>
        <taxon>Ericales</taxon>
        <taxon>Ericaceae</taxon>
        <taxon>Ericoideae</taxon>
        <taxon>Rhodoreae</taxon>
        <taxon>Rhododendron</taxon>
    </lineage>
</organism>
<gene>
    <name evidence="1" type="ORF">RHMOL_Rhmol07G0155800</name>
</gene>
<name>A0ACC0N0Q7_RHOML</name>
<accession>A0ACC0N0Q7</accession>
<dbReference type="EMBL" id="CM046394">
    <property type="protein sequence ID" value="KAI8546907.1"/>
    <property type="molecule type" value="Genomic_DNA"/>
</dbReference>
<dbReference type="Proteomes" id="UP001062846">
    <property type="component" value="Chromosome 7"/>
</dbReference>
<keyword evidence="2" id="KW-1185">Reference proteome</keyword>
<reference evidence="1" key="1">
    <citation type="submission" date="2022-02" db="EMBL/GenBank/DDBJ databases">
        <title>Plant Genome Project.</title>
        <authorList>
            <person name="Zhang R.-G."/>
        </authorList>
    </citation>
    <scope>NUCLEOTIDE SEQUENCE</scope>
    <source>
        <strain evidence="1">AT1</strain>
    </source>
</reference>
<evidence type="ECO:0000313" key="2">
    <source>
        <dbReference type="Proteomes" id="UP001062846"/>
    </source>
</evidence>
<protein>
    <submittedName>
        <fullName evidence="1">Uncharacterized protein</fullName>
    </submittedName>
</protein>
<proteinExistence type="predicted"/>
<comment type="caution">
    <text evidence="1">The sequence shown here is derived from an EMBL/GenBank/DDBJ whole genome shotgun (WGS) entry which is preliminary data.</text>
</comment>
<sequence>MQWKWSNNKVFSVKSIYTKWEQQQYMEGKGLFSLWKNICPLFDLFTWLAMQGSIASRAVLVRRGILSQTQEQCPLCNSNAETPNHLLLQCMYAWEVWS</sequence>
<evidence type="ECO:0000313" key="1">
    <source>
        <dbReference type="EMBL" id="KAI8546907.1"/>
    </source>
</evidence>